<evidence type="ECO:0000256" key="4">
    <source>
        <dbReference type="ARBA" id="ARBA00022741"/>
    </source>
</evidence>
<evidence type="ECO:0000256" key="1">
    <source>
        <dbReference type="ARBA" id="ARBA00022484"/>
    </source>
</evidence>
<keyword evidence="4" id="KW-0547">Nucleotide-binding</keyword>
<dbReference type="InterPro" id="IPR043502">
    <property type="entry name" value="DNA/RNA_pol_sf"/>
</dbReference>
<dbReference type="GO" id="GO:0039694">
    <property type="term" value="P:viral RNA genome replication"/>
    <property type="evidence" value="ECO:0007669"/>
    <property type="project" value="InterPro"/>
</dbReference>
<keyword evidence="1 7" id="KW-0696">RNA-directed RNA polymerase</keyword>
<dbReference type="EMBL" id="MW291646">
    <property type="protein sequence ID" value="QRN67966.1"/>
    <property type="molecule type" value="Genomic_RNA"/>
</dbReference>
<dbReference type="EMBL" id="MW291645">
    <property type="protein sequence ID" value="QRN67965.1"/>
    <property type="molecule type" value="Genomic_RNA"/>
</dbReference>
<accession>A0A891ZA10</accession>
<gene>
    <name evidence="7" type="primary">RdRp</name>
</gene>
<name>A0A891ZA10_9VIRU</name>
<dbReference type="InterPro" id="IPR007094">
    <property type="entry name" value="RNA-dir_pol_PSvirus"/>
</dbReference>
<organism evidence="7">
    <name type="scientific">Fig cryptic virus</name>
    <dbReference type="NCBI Taxonomy" id="882768"/>
    <lineage>
        <taxon>Viruses</taxon>
        <taxon>Riboviria</taxon>
        <taxon>Orthornavirae</taxon>
        <taxon>Pisuviricota</taxon>
        <taxon>Duplopiviricetes</taxon>
        <taxon>Durnavirales</taxon>
        <taxon>Partitiviridae</taxon>
        <taxon>Deltapartitivirus</taxon>
        <taxon>Deltapartitivirus fici</taxon>
    </lineage>
</organism>
<evidence type="ECO:0000313" key="7">
    <source>
        <dbReference type="EMBL" id="QRN67964.1"/>
    </source>
</evidence>
<keyword evidence="2" id="KW-0808">Transferase</keyword>
<evidence type="ECO:0000313" key="9">
    <source>
        <dbReference type="EMBL" id="QRN67966.1"/>
    </source>
</evidence>
<reference evidence="7" key="1">
    <citation type="submission" date="2020-11" db="EMBL/GenBank/DDBJ databases">
        <authorList>
            <person name="Chirkov S."/>
            <person name="Sharko F."/>
            <person name="Tsygankova S."/>
            <person name="Mitrofanova I."/>
        </authorList>
    </citation>
    <scope>NUCLEOTIDE SEQUENCE</scope>
    <source>
        <strain evidence="7">F30</strain>
        <strain evidence="8">F31</strain>
        <strain evidence="9">F33</strain>
    </source>
</reference>
<evidence type="ECO:0000256" key="2">
    <source>
        <dbReference type="ARBA" id="ARBA00022679"/>
    </source>
</evidence>
<dbReference type="InterPro" id="IPR001205">
    <property type="entry name" value="RNA-dir_pol_C"/>
</dbReference>
<keyword evidence="5" id="KW-0693">Viral RNA replication</keyword>
<dbReference type="Gene3D" id="3.30.70.270">
    <property type="match status" value="1"/>
</dbReference>
<dbReference type="SUPFAM" id="SSF56672">
    <property type="entry name" value="DNA/RNA polymerases"/>
    <property type="match status" value="1"/>
</dbReference>
<feature type="domain" description="RdRp catalytic" evidence="6">
    <location>
        <begin position="236"/>
        <end position="355"/>
    </location>
</feature>
<evidence type="ECO:0000259" key="6">
    <source>
        <dbReference type="PROSITE" id="PS50507"/>
    </source>
</evidence>
<dbReference type="PROSITE" id="PS50507">
    <property type="entry name" value="RDRP_SSRNA_POS"/>
    <property type="match status" value="1"/>
</dbReference>
<dbReference type="Pfam" id="PF00680">
    <property type="entry name" value="RdRP_1"/>
    <property type="match status" value="1"/>
</dbReference>
<dbReference type="GO" id="GO:0003968">
    <property type="term" value="F:RNA-directed RNA polymerase activity"/>
    <property type="evidence" value="ECO:0007669"/>
    <property type="project" value="UniProtKB-KW"/>
</dbReference>
<dbReference type="EMBL" id="MW291644">
    <property type="protein sequence ID" value="QRN67964.1"/>
    <property type="molecule type" value="Genomic_RNA"/>
</dbReference>
<protein>
    <submittedName>
        <fullName evidence="7">RNA-dependent RNA polymerase</fullName>
    </submittedName>
</protein>
<proteinExistence type="predicted"/>
<dbReference type="InterPro" id="IPR043128">
    <property type="entry name" value="Rev_trsase/Diguanyl_cyclase"/>
</dbReference>
<keyword evidence="3" id="KW-0548">Nucleotidyltransferase</keyword>
<evidence type="ECO:0000256" key="5">
    <source>
        <dbReference type="ARBA" id="ARBA00022953"/>
    </source>
</evidence>
<sequence length="472" mass="53934">MEAGLIEIGNIPERHLRDEFIILVDQPAYDSVRRNAPQADMQEIDGWARSFYTVEGIMASIMQFSKPLIHEPTDPIWNDVKRETLMKIGSLFQPVQSLPFEGGFDHVPFESSSSAGYGYDGKKGEGNNFHRAKSIANAAVRKFSEDIDNQGYDYAVSHLIQQGTPDIAFTRTQLAKLPSIKVRIVFGEAFHNILIEGLSAAPLLEAFKRMDTFYFTGKDPTIYVPRILHKMSTNEGWFICLDWKAFDASVQLWEIDHAFNCIQQLLAFPTELSRLAFLFTRESFKQRKLADPNGILWMRKGGIPSGSYYTNIIGSVINYNRIEYVCKRLGLQKTSCYVQGDDSLIHITGDAKPDLTQLQMLGEQFGWTLNIPKCSLTQDSQLVTFLGRSQMHQLNIRERLKVLRLMCFPEYKVEDPKISTARVKAIARDAGWSDPVYNKIYLQLKRLYGEVERLPPHLATFVDRFDFQDVNM</sequence>
<evidence type="ECO:0000313" key="8">
    <source>
        <dbReference type="EMBL" id="QRN67965.1"/>
    </source>
</evidence>
<dbReference type="GO" id="GO:0000166">
    <property type="term" value="F:nucleotide binding"/>
    <property type="evidence" value="ECO:0007669"/>
    <property type="project" value="UniProtKB-KW"/>
</dbReference>
<evidence type="ECO:0000256" key="3">
    <source>
        <dbReference type="ARBA" id="ARBA00022695"/>
    </source>
</evidence>
<dbReference type="GO" id="GO:0003723">
    <property type="term" value="F:RNA binding"/>
    <property type="evidence" value="ECO:0007669"/>
    <property type="project" value="InterPro"/>
</dbReference>
<dbReference type="GO" id="GO:0006351">
    <property type="term" value="P:DNA-templated transcription"/>
    <property type="evidence" value="ECO:0007669"/>
    <property type="project" value="InterPro"/>
</dbReference>